<name>A0ACC2GKA3_DALPE</name>
<evidence type="ECO:0000313" key="1">
    <source>
        <dbReference type="EMBL" id="KAJ8004184.1"/>
    </source>
</evidence>
<reference evidence="1" key="1">
    <citation type="submission" date="2021-05" db="EMBL/GenBank/DDBJ databases">
        <authorList>
            <person name="Pan Q."/>
            <person name="Jouanno E."/>
            <person name="Zahm M."/>
            <person name="Klopp C."/>
            <person name="Cabau C."/>
            <person name="Louis A."/>
            <person name="Berthelot C."/>
            <person name="Parey E."/>
            <person name="Roest Crollius H."/>
            <person name="Montfort J."/>
            <person name="Robinson-Rechavi M."/>
            <person name="Bouchez O."/>
            <person name="Lampietro C."/>
            <person name="Lopez Roques C."/>
            <person name="Donnadieu C."/>
            <person name="Postlethwait J."/>
            <person name="Bobe J."/>
            <person name="Dillon D."/>
            <person name="Chandos A."/>
            <person name="von Hippel F."/>
            <person name="Guiguen Y."/>
        </authorList>
    </citation>
    <scope>NUCLEOTIDE SEQUENCE</scope>
    <source>
        <strain evidence="1">YG-Jan2019</strain>
    </source>
</reference>
<evidence type="ECO:0000313" key="2">
    <source>
        <dbReference type="Proteomes" id="UP001157502"/>
    </source>
</evidence>
<dbReference type="Proteomes" id="UP001157502">
    <property type="component" value="Chromosome 12"/>
</dbReference>
<accession>A0ACC2GKA3</accession>
<organism evidence="1 2">
    <name type="scientific">Dallia pectoralis</name>
    <name type="common">Alaska blackfish</name>
    <dbReference type="NCBI Taxonomy" id="75939"/>
    <lineage>
        <taxon>Eukaryota</taxon>
        <taxon>Metazoa</taxon>
        <taxon>Chordata</taxon>
        <taxon>Craniata</taxon>
        <taxon>Vertebrata</taxon>
        <taxon>Euteleostomi</taxon>
        <taxon>Actinopterygii</taxon>
        <taxon>Neopterygii</taxon>
        <taxon>Teleostei</taxon>
        <taxon>Protacanthopterygii</taxon>
        <taxon>Esociformes</taxon>
        <taxon>Umbridae</taxon>
        <taxon>Dallia</taxon>
    </lineage>
</organism>
<protein>
    <submittedName>
        <fullName evidence="1">Uncharacterized protein</fullName>
    </submittedName>
</protein>
<gene>
    <name evidence="1" type="ORF">DPEC_G00156140</name>
</gene>
<keyword evidence="2" id="KW-1185">Reference proteome</keyword>
<dbReference type="EMBL" id="CM055739">
    <property type="protein sequence ID" value="KAJ8004184.1"/>
    <property type="molecule type" value="Genomic_DNA"/>
</dbReference>
<comment type="caution">
    <text evidence="1">The sequence shown here is derived from an EMBL/GenBank/DDBJ whole genome shotgun (WGS) entry which is preliminary data.</text>
</comment>
<proteinExistence type="predicted"/>
<sequence length="507" mass="54884">MAIPDSRSVGAGKVSEAEAKVPDPTEDGSVSDEDLPVMETPSSLNVSELSSQIDRRFSQDHQDLNVPTAPPEEPPVPIQGWGQAKLPTPITHPPKHFIKVRPFSRDDDTGEKKTVLSWVLTHWLILIVVLALLVLSLVLVGLKCSGKFRCSESTVCIGRSAQCDAVNDCADGLDELNCVRLIGRSSVLQINSKGIWRTVCSAGWDGTLGYSACRQMGHPSYISSSSLPLSSVELAFQTNLVSVNLSQSALQQAVKIHNTAFLSKAQCSSESVVALKCVECGTRRMFSSRIVGGNVSKPGQFPWQASLQYRNQHLCGGSVITTRWIVTAAHCVYKIAADPTLWVVYVGLTDLPINGALSRSVEKIIYHAQYQPPGLSYDIALFRLKDPLTFNGWVEPICLPNYEEVFEEGEVCWISGWGSTVEGGETSVSMHSVQVPVLSNRECNQPEVYNDLISSWMVCAGYLEGGKDTCQGDSGGPLACGDTSVWKLAGVTSWGYGCAERNKPGAS</sequence>